<dbReference type="EMBL" id="JALPRY010000003">
    <property type="protein sequence ID" value="MCK8778777.1"/>
    <property type="molecule type" value="Genomic_DNA"/>
</dbReference>
<evidence type="ECO:0000259" key="1">
    <source>
        <dbReference type="Pfam" id="PF01408"/>
    </source>
</evidence>
<dbReference type="RefSeq" id="WP_248681638.1">
    <property type="nucleotide sequence ID" value="NZ_JALPRY010000003.1"/>
</dbReference>
<reference evidence="3 4" key="1">
    <citation type="submission" date="2022-04" db="EMBL/GenBank/DDBJ databases">
        <title>Rhizobium coralii sp. nov., isolated from coral Turbinaria peltata.</title>
        <authorList>
            <person name="Sun H."/>
        </authorList>
    </citation>
    <scope>NUCLEOTIDE SEQUENCE [LARGE SCALE GENOMIC DNA]</scope>
    <source>
        <strain evidence="3 4">NTR19</strain>
    </source>
</reference>
<dbReference type="Gene3D" id="3.40.50.720">
    <property type="entry name" value="NAD(P)-binding Rossmann-like Domain"/>
    <property type="match status" value="1"/>
</dbReference>
<dbReference type="PANTHER" id="PTHR43377">
    <property type="entry name" value="BILIVERDIN REDUCTASE A"/>
    <property type="match status" value="1"/>
</dbReference>
<sequence>MNICMVGHGMMGTWHSESLQEYDCVLHSLVGHVAEKTEAFATDHGYLNWTTDYADALNGDVDVVILTGPSDTHAPMAIQALEAGKHVLVEIPIALSYADAEAVVELAERKGLTLGVAHPMRFRKEHIELCQRVAEGREHVRHVHSRLFLHRLENIGSTGLKRSWTDNLLWHHGAHLTDVGLWLCGGGDPEAAFQRKLRAFSIMPPPLEATGIPMEMTATVETGPHQSIVCTGSYYSRERILDVFVVTDQAAYRLDILKGTLSVDGDERRVLSEQDNNAQVSRDFVDAVRQGRAPRVTGRSVLPAMRLLQDIEDEQNHWWGERAK</sequence>
<dbReference type="InterPro" id="IPR045560">
    <property type="entry name" value="LigC_C"/>
</dbReference>
<dbReference type="Gene3D" id="3.30.360.10">
    <property type="entry name" value="Dihydrodipicolinate Reductase, domain 2"/>
    <property type="match status" value="1"/>
</dbReference>
<evidence type="ECO:0000313" key="4">
    <source>
        <dbReference type="Proteomes" id="UP001202827"/>
    </source>
</evidence>
<feature type="domain" description="4-carboxy-2-hydroxymuconate-6-semialdehyde dehydrogenase-like C-terminal" evidence="2">
    <location>
        <begin position="129"/>
        <end position="223"/>
    </location>
</feature>
<evidence type="ECO:0000259" key="2">
    <source>
        <dbReference type="Pfam" id="PF19858"/>
    </source>
</evidence>
<organism evidence="3 4">
    <name type="scientific">Neorhizobium turbinariae</name>
    <dbReference type="NCBI Taxonomy" id="2937795"/>
    <lineage>
        <taxon>Bacteria</taxon>
        <taxon>Pseudomonadati</taxon>
        <taxon>Pseudomonadota</taxon>
        <taxon>Alphaproteobacteria</taxon>
        <taxon>Hyphomicrobiales</taxon>
        <taxon>Rhizobiaceae</taxon>
        <taxon>Rhizobium/Agrobacterium group</taxon>
        <taxon>Neorhizobium</taxon>
    </lineage>
</organism>
<gene>
    <name evidence="3" type="ORF">M0654_02165</name>
</gene>
<comment type="caution">
    <text evidence="3">The sequence shown here is derived from an EMBL/GenBank/DDBJ whole genome shotgun (WGS) entry which is preliminary data.</text>
</comment>
<dbReference type="InterPro" id="IPR036291">
    <property type="entry name" value="NAD(P)-bd_dom_sf"/>
</dbReference>
<dbReference type="Proteomes" id="UP001202827">
    <property type="component" value="Unassembled WGS sequence"/>
</dbReference>
<dbReference type="SUPFAM" id="SSF51735">
    <property type="entry name" value="NAD(P)-binding Rossmann-fold domains"/>
    <property type="match status" value="1"/>
</dbReference>
<keyword evidence="4" id="KW-1185">Reference proteome</keyword>
<dbReference type="Pfam" id="PF19858">
    <property type="entry name" value="OxRdtase_C"/>
    <property type="match status" value="1"/>
</dbReference>
<protein>
    <submittedName>
        <fullName evidence="3">Gfo/Idh/MocA family oxidoreductase</fullName>
    </submittedName>
</protein>
<dbReference type="InterPro" id="IPR051450">
    <property type="entry name" value="Gfo/Idh/MocA_Oxidoreductases"/>
</dbReference>
<name>A0ABT0ILN8_9HYPH</name>
<proteinExistence type="predicted"/>
<dbReference type="PANTHER" id="PTHR43377:SF1">
    <property type="entry name" value="BILIVERDIN REDUCTASE A"/>
    <property type="match status" value="1"/>
</dbReference>
<dbReference type="Pfam" id="PF01408">
    <property type="entry name" value="GFO_IDH_MocA"/>
    <property type="match status" value="1"/>
</dbReference>
<dbReference type="InterPro" id="IPR000683">
    <property type="entry name" value="Gfo/Idh/MocA-like_OxRdtase_N"/>
</dbReference>
<evidence type="ECO:0000313" key="3">
    <source>
        <dbReference type="EMBL" id="MCK8778777.1"/>
    </source>
</evidence>
<feature type="domain" description="Gfo/Idh/MocA-like oxidoreductase N-terminal" evidence="1">
    <location>
        <begin position="1"/>
        <end position="118"/>
    </location>
</feature>
<accession>A0ABT0ILN8</accession>